<feature type="compositionally biased region" description="Gly residues" evidence="1">
    <location>
        <begin position="281"/>
        <end position="291"/>
    </location>
</feature>
<reference evidence="2 3" key="1">
    <citation type="journal article" date="2016" name="Int. J. Syst. Evol. Microbiol.">
        <title>Description of Comamonas sediminis sp. nov., isolated from lagoon sediments.</title>
        <authorList>
            <person name="Subhash Y."/>
            <person name="Bang J.J."/>
            <person name="You T.H."/>
            <person name="Lee S.S."/>
        </authorList>
    </citation>
    <scope>NUCLEOTIDE SEQUENCE [LARGE SCALE GENOMIC DNA]</scope>
    <source>
        <strain evidence="2 3">JCM 31169</strain>
    </source>
</reference>
<dbReference type="Pfam" id="PF05136">
    <property type="entry name" value="Phage_portal_2"/>
    <property type="match status" value="1"/>
</dbReference>
<protein>
    <submittedName>
        <fullName evidence="2">Phage portal protein</fullName>
    </submittedName>
</protein>
<organism evidence="2 3">
    <name type="scientific">Comamonas sediminis</name>
    <dbReference type="NCBI Taxonomy" id="1783360"/>
    <lineage>
        <taxon>Bacteria</taxon>
        <taxon>Pseudomonadati</taxon>
        <taxon>Pseudomonadota</taxon>
        <taxon>Betaproteobacteria</taxon>
        <taxon>Burkholderiales</taxon>
        <taxon>Comamonadaceae</taxon>
        <taxon>Comamonas</taxon>
    </lineage>
</organism>
<gene>
    <name evidence="2" type="ORF">AB7A72_20495</name>
</gene>
<comment type="caution">
    <text evidence="2">The sequence shown here is derived from an EMBL/GenBank/DDBJ whole genome shotgun (WGS) entry which is preliminary data.</text>
</comment>
<evidence type="ECO:0000256" key="1">
    <source>
        <dbReference type="SAM" id="MobiDB-lite"/>
    </source>
</evidence>
<dbReference type="InterPro" id="IPR006429">
    <property type="entry name" value="Phage_lambda_portal"/>
</dbReference>
<name>A0ABV4B784_9BURK</name>
<keyword evidence="3" id="KW-1185">Reference proteome</keyword>
<dbReference type="RefSeq" id="WP_369460996.1">
    <property type="nucleotide sequence ID" value="NZ_JBGBDC010000010.1"/>
</dbReference>
<accession>A0ABV4B784</accession>
<sequence>MNYLDQVIAAVSPRWGLRRAQARHVMAQYEAARPSRQRLSSQAVGSINAMVQASASAVRAQARDLERNHDIVRGALRVLVNNVVGANGIGIEPQPRTAKGEVHEDYANQLRGAWMLWQKKPEVTHRLRWPLAQRLMAYTWLRDGEAFAQQIMGPLASLEHGSAVPYSLELLEPDFVPLDMSDPGNNLRQGVQCNAWGRPVGYHCFKGDPREVFNLATKVVPADRMLHVATIDRLHQYRGMSELASVITRLEDLKDFEESERIAAKVAASLTAYVKRNEQYGGEGSPQGGGAPSADGQRPVRELEMMPGMIIDTLEVGEEIGMIDTKRPNPNLVAWRAGQLKAVAAGMGASYSSISRDYDGSYSAQRQELVEQWIHYAVLADEFVSMLVQPVWESFVRTAHLSGVVRCPKDVPLENSDDALFVGQAMPWIDPYKEAMAMEKLVKNGFASEVEVIRKRGQNPRDVLDQISAWRKDVDGRGLVFASDAANDTAMQGAAKAQPGDEE</sequence>
<dbReference type="NCBIfam" id="TIGR01539">
    <property type="entry name" value="portal_lambda"/>
    <property type="match status" value="1"/>
</dbReference>
<evidence type="ECO:0000313" key="3">
    <source>
        <dbReference type="Proteomes" id="UP001562178"/>
    </source>
</evidence>
<dbReference type="Proteomes" id="UP001562178">
    <property type="component" value="Unassembled WGS sequence"/>
</dbReference>
<dbReference type="EMBL" id="JBGBDC010000010">
    <property type="protein sequence ID" value="MEY2253409.1"/>
    <property type="molecule type" value="Genomic_DNA"/>
</dbReference>
<evidence type="ECO:0000313" key="2">
    <source>
        <dbReference type="EMBL" id="MEY2253409.1"/>
    </source>
</evidence>
<feature type="region of interest" description="Disordered" evidence="1">
    <location>
        <begin position="279"/>
        <end position="298"/>
    </location>
</feature>
<proteinExistence type="predicted"/>